<dbReference type="Gene3D" id="1.20.120.160">
    <property type="entry name" value="HPT domain"/>
    <property type="match status" value="1"/>
</dbReference>
<evidence type="ECO:0000256" key="10">
    <source>
        <dbReference type="PROSITE-ProRule" id="PRU00169"/>
    </source>
</evidence>
<dbReference type="InterPro" id="IPR001789">
    <property type="entry name" value="Sig_transdc_resp-reg_receiver"/>
</dbReference>
<dbReference type="GO" id="GO:0004673">
    <property type="term" value="F:protein histidine kinase activity"/>
    <property type="evidence" value="ECO:0007669"/>
    <property type="project" value="UniProtKB-EC"/>
</dbReference>
<evidence type="ECO:0000256" key="8">
    <source>
        <dbReference type="ARBA" id="ARBA00035100"/>
    </source>
</evidence>
<dbReference type="InterPro" id="IPR003594">
    <property type="entry name" value="HATPase_dom"/>
</dbReference>
<dbReference type="PANTHER" id="PTHR43395:SF1">
    <property type="entry name" value="CHEMOTAXIS PROTEIN CHEA"/>
    <property type="match status" value="1"/>
</dbReference>
<dbReference type="InterPro" id="IPR036641">
    <property type="entry name" value="HPT_dom_sf"/>
</dbReference>
<reference evidence="15 16" key="1">
    <citation type="journal article" date="2016" name="Genome Announc.">
        <title>Complete Genome Sequence of Methylobacterium populi P-1M, Isolated from Pink-Pigmented Household Biofilm.</title>
        <authorList>
            <person name="Morohoshi T."/>
            <person name="Ikeda T."/>
        </authorList>
    </citation>
    <scope>NUCLEOTIDE SEQUENCE [LARGE SCALE GENOMIC DNA]</scope>
    <source>
        <strain evidence="15 16">P-1M</strain>
    </source>
</reference>
<dbReference type="PROSITE" id="PS50109">
    <property type="entry name" value="HIS_KIN"/>
    <property type="match status" value="1"/>
</dbReference>
<dbReference type="InterPro" id="IPR008207">
    <property type="entry name" value="Sig_transdc_His_kin_Hpt_dom"/>
</dbReference>
<dbReference type="InterPro" id="IPR005467">
    <property type="entry name" value="His_kinase_dom"/>
</dbReference>
<dbReference type="PROSITE" id="PS50110">
    <property type="entry name" value="RESPONSE_REGULATORY"/>
    <property type="match status" value="1"/>
</dbReference>
<dbReference type="GO" id="GO:0006935">
    <property type="term" value="P:chemotaxis"/>
    <property type="evidence" value="ECO:0007669"/>
    <property type="project" value="InterPro"/>
</dbReference>
<gene>
    <name evidence="15" type="ORF">MPPM_3131</name>
</gene>
<evidence type="ECO:0000256" key="7">
    <source>
        <dbReference type="ARBA" id="ARBA00023012"/>
    </source>
</evidence>
<accession>A0A160PG73</accession>
<dbReference type="Gene3D" id="3.40.50.2300">
    <property type="match status" value="1"/>
</dbReference>
<evidence type="ECO:0000256" key="1">
    <source>
        <dbReference type="ARBA" id="ARBA00000085"/>
    </source>
</evidence>
<dbReference type="AlphaFoldDB" id="A0A160PG73"/>
<evidence type="ECO:0000256" key="9">
    <source>
        <dbReference type="PROSITE-ProRule" id="PRU00110"/>
    </source>
</evidence>
<dbReference type="SUPFAM" id="SSF47226">
    <property type="entry name" value="Histidine-containing phosphotransfer domain, HPT domain"/>
    <property type="match status" value="1"/>
</dbReference>
<feature type="domain" description="HPt" evidence="14">
    <location>
        <begin position="1"/>
        <end position="95"/>
    </location>
</feature>
<dbReference type="InterPro" id="IPR051315">
    <property type="entry name" value="Bact_Chemotaxis_CheA"/>
</dbReference>
<feature type="compositionally biased region" description="Low complexity" evidence="11">
    <location>
        <begin position="127"/>
        <end position="143"/>
    </location>
</feature>
<dbReference type="Pfam" id="PF01627">
    <property type="entry name" value="Hpt"/>
    <property type="match status" value="1"/>
</dbReference>
<dbReference type="RefSeq" id="WP_096485806.1">
    <property type="nucleotide sequence ID" value="NZ_AP014809.1"/>
</dbReference>
<dbReference type="SUPFAM" id="SSF55874">
    <property type="entry name" value="ATPase domain of HSP90 chaperone/DNA topoisomerase II/histidine kinase"/>
    <property type="match status" value="1"/>
</dbReference>
<keyword evidence="6 15" id="KW-0418">Kinase</keyword>
<keyword evidence="5" id="KW-0808">Transferase</keyword>
<feature type="domain" description="Response regulatory" evidence="13">
    <location>
        <begin position="630"/>
        <end position="748"/>
    </location>
</feature>
<evidence type="ECO:0000313" key="16">
    <source>
        <dbReference type="Proteomes" id="UP000218288"/>
    </source>
</evidence>
<comment type="function">
    <text evidence="8">Involved in the transmission of sensory signals from the chemoreceptors to the flagellar motors. CheA is autophosphorylated; it can transfer its phosphate group to either CheB or CheY.</text>
</comment>
<dbReference type="Pfam" id="PF02518">
    <property type="entry name" value="HATPase_c"/>
    <property type="match status" value="1"/>
</dbReference>
<dbReference type="SMART" id="SM00448">
    <property type="entry name" value="REC"/>
    <property type="match status" value="1"/>
</dbReference>
<dbReference type="SUPFAM" id="SSF52172">
    <property type="entry name" value="CheY-like"/>
    <property type="match status" value="1"/>
</dbReference>
<evidence type="ECO:0000259" key="13">
    <source>
        <dbReference type="PROSITE" id="PS50110"/>
    </source>
</evidence>
<comment type="catalytic activity">
    <reaction evidence="1">
        <text>ATP + protein L-histidine = ADP + protein N-phospho-L-histidine.</text>
        <dbReference type="EC" id="2.7.13.3"/>
    </reaction>
</comment>
<dbReference type="Proteomes" id="UP000218288">
    <property type="component" value="Chromosome"/>
</dbReference>
<organism evidence="15 16">
    <name type="scientific">Methylorubrum populi</name>
    <dbReference type="NCBI Taxonomy" id="223967"/>
    <lineage>
        <taxon>Bacteria</taxon>
        <taxon>Pseudomonadati</taxon>
        <taxon>Pseudomonadota</taxon>
        <taxon>Alphaproteobacteria</taxon>
        <taxon>Hyphomicrobiales</taxon>
        <taxon>Methylobacteriaceae</taxon>
        <taxon>Methylorubrum</taxon>
    </lineage>
</organism>
<feature type="region of interest" description="Disordered" evidence="11">
    <location>
        <begin position="122"/>
        <end position="161"/>
    </location>
</feature>
<dbReference type="InterPro" id="IPR036061">
    <property type="entry name" value="CheW-like_dom_sf"/>
</dbReference>
<evidence type="ECO:0000256" key="11">
    <source>
        <dbReference type="SAM" id="MobiDB-lite"/>
    </source>
</evidence>
<evidence type="ECO:0000256" key="2">
    <source>
        <dbReference type="ARBA" id="ARBA00012438"/>
    </source>
</evidence>
<evidence type="ECO:0000259" key="14">
    <source>
        <dbReference type="PROSITE" id="PS50894"/>
    </source>
</evidence>
<dbReference type="Pfam" id="PF01584">
    <property type="entry name" value="CheW"/>
    <property type="match status" value="1"/>
</dbReference>
<feature type="domain" description="Histidine kinase" evidence="12">
    <location>
        <begin position="226"/>
        <end position="463"/>
    </location>
</feature>
<dbReference type="SMART" id="SM00260">
    <property type="entry name" value="CheW"/>
    <property type="match status" value="1"/>
</dbReference>
<evidence type="ECO:0000256" key="4">
    <source>
        <dbReference type="ARBA" id="ARBA00022553"/>
    </source>
</evidence>
<protein>
    <recommendedName>
        <fullName evidence="3">Chemotaxis protein CheA</fullName>
        <ecNumber evidence="2">2.7.13.3</ecNumber>
    </recommendedName>
</protein>
<dbReference type="PANTHER" id="PTHR43395">
    <property type="entry name" value="SENSOR HISTIDINE KINASE CHEA"/>
    <property type="match status" value="1"/>
</dbReference>
<dbReference type="Pfam" id="PF00072">
    <property type="entry name" value="Response_reg"/>
    <property type="match status" value="1"/>
</dbReference>
<dbReference type="SMART" id="SM00073">
    <property type="entry name" value="HPT"/>
    <property type="match status" value="1"/>
</dbReference>
<dbReference type="EC" id="2.7.13.3" evidence="2"/>
<evidence type="ECO:0000256" key="5">
    <source>
        <dbReference type="ARBA" id="ARBA00022679"/>
    </source>
</evidence>
<dbReference type="InterPro" id="IPR002545">
    <property type="entry name" value="CheW-lke_dom"/>
</dbReference>
<dbReference type="FunFam" id="3.30.565.10:FF:000016">
    <property type="entry name" value="Chemotaxis protein CheA, putative"/>
    <property type="match status" value="1"/>
</dbReference>
<keyword evidence="7" id="KW-0902">Two-component regulatory system</keyword>
<dbReference type="OrthoDB" id="9803176at2"/>
<dbReference type="PROSITE" id="PS50894">
    <property type="entry name" value="HPT"/>
    <property type="match status" value="1"/>
</dbReference>
<dbReference type="SMART" id="SM00387">
    <property type="entry name" value="HATPase_c"/>
    <property type="match status" value="1"/>
</dbReference>
<dbReference type="CDD" id="cd17574">
    <property type="entry name" value="REC_OmpR"/>
    <property type="match status" value="1"/>
</dbReference>
<dbReference type="CDD" id="cd00088">
    <property type="entry name" value="HPT"/>
    <property type="match status" value="1"/>
</dbReference>
<name>A0A160PG73_9HYPH</name>
<feature type="modified residue" description="4-aspartylphosphate" evidence="10">
    <location>
        <position position="681"/>
    </location>
</feature>
<evidence type="ECO:0000256" key="3">
    <source>
        <dbReference type="ARBA" id="ARBA00021495"/>
    </source>
</evidence>
<dbReference type="InterPro" id="IPR011006">
    <property type="entry name" value="CheY-like_superfamily"/>
</dbReference>
<sequence>MDIRQQLLAAFEIEHREHLDAIRAALAAEGPVDWHDVFRRAHSLKGAARAVDLPPVEAVSHQLETLFERISAGQRPLDRAARAATHLALDRIEAFVAASASGQARMPEDALAALNACLDPDAPPVSAPAEPSPDAAPAAATAPASPPAAPATTEPSSEPAQAVLRIPASAVESLSRASHGLWAVLPGQGSVAERIARLSANATALRRRTETARRVTDSSSVGAAASETATLRQALAEIETGLAALSREAADLAQGHKAVVLSVETAARRLREETERLALVPAETVFGGLARAVRDMARADGQEVDVTTRGLDVPVDRAMLQALKDPVLHALRNALSHGAESPEARQRQGKPTSLSIMLTVEAQGGRLVLGIHDDGRGPDLAAIEATGRGRGLIAPGESLDAEALLALPFEPGFSTAEAVDALSGRGMGLSVAAEVARSLHGQVQLARRQPHGTSLIFTLPLSAARRPVLIVTAGGNRFALPSGAAEALTRLDPKSLSTVAGRPVAQVAEGGEAVTLPVAELGDLLGLGSGRAEGATIPTVRLRGTRGRCLLAVDHLEEVRTLLVLPAPPIGSDPALVTGTVILGTDTPALVLDPDGLIDRLGRAGPRAARPQSKTGEDGSGTIPEKRRSTILVVDDSITTRTLEKSILEAAGYRVIVCVDGQEALDRLRARIEPVDLVVADVEMPRLTGFGLVEALRAEEDFARLPIVLMTSRGDEEDVARGLELGADAYLTKQKFDQRELLDTIGQLL</sequence>
<dbReference type="EMBL" id="AP014809">
    <property type="protein sequence ID" value="BAU91736.1"/>
    <property type="molecule type" value="Genomic_DNA"/>
</dbReference>
<dbReference type="Gene3D" id="3.30.565.10">
    <property type="entry name" value="Histidine kinase-like ATPase, C-terminal domain"/>
    <property type="match status" value="1"/>
</dbReference>
<evidence type="ECO:0000256" key="6">
    <source>
        <dbReference type="ARBA" id="ARBA00022777"/>
    </source>
</evidence>
<feature type="modified residue" description="Phosphohistidine" evidence="9">
    <location>
        <position position="42"/>
    </location>
</feature>
<keyword evidence="4 10" id="KW-0597">Phosphoprotein</keyword>
<dbReference type="GO" id="GO:0000160">
    <property type="term" value="P:phosphorelay signal transduction system"/>
    <property type="evidence" value="ECO:0007669"/>
    <property type="project" value="UniProtKB-KW"/>
</dbReference>
<evidence type="ECO:0000313" key="15">
    <source>
        <dbReference type="EMBL" id="BAU91736.1"/>
    </source>
</evidence>
<dbReference type="SUPFAM" id="SSF50341">
    <property type="entry name" value="CheW-like"/>
    <property type="match status" value="1"/>
</dbReference>
<feature type="compositionally biased region" description="Low complexity" evidence="11">
    <location>
        <begin position="150"/>
        <end position="160"/>
    </location>
</feature>
<feature type="region of interest" description="Disordered" evidence="11">
    <location>
        <begin position="603"/>
        <end position="626"/>
    </location>
</feature>
<evidence type="ECO:0000259" key="12">
    <source>
        <dbReference type="PROSITE" id="PS50109"/>
    </source>
</evidence>
<proteinExistence type="predicted"/>
<dbReference type="InterPro" id="IPR036890">
    <property type="entry name" value="HATPase_C_sf"/>
</dbReference>